<dbReference type="EMBL" id="GBXM01067556">
    <property type="protein sequence ID" value="JAH41021.1"/>
    <property type="molecule type" value="Transcribed_RNA"/>
</dbReference>
<name>A0A0E9SI93_ANGAN</name>
<protein>
    <submittedName>
        <fullName evidence="1">Uncharacterized protein</fullName>
    </submittedName>
</protein>
<accession>A0A0E9SI93</accession>
<proteinExistence type="predicted"/>
<evidence type="ECO:0000313" key="1">
    <source>
        <dbReference type="EMBL" id="JAH41021.1"/>
    </source>
</evidence>
<organism evidence="1">
    <name type="scientific">Anguilla anguilla</name>
    <name type="common">European freshwater eel</name>
    <name type="synonym">Muraena anguilla</name>
    <dbReference type="NCBI Taxonomy" id="7936"/>
    <lineage>
        <taxon>Eukaryota</taxon>
        <taxon>Metazoa</taxon>
        <taxon>Chordata</taxon>
        <taxon>Craniata</taxon>
        <taxon>Vertebrata</taxon>
        <taxon>Euteleostomi</taxon>
        <taxon>Actinopterygii</taxon>
        <taxon>Neopterygii</taxon>
        <taxon>Teleostei</taxon>
        <taxon>Anguilliformes</taxon>
        <taxon>Anguillidae</taxon>
        <taxon>Anguilla</taxon>
    </lineage>
</organism>
<reference evidence="1" key="1">
    <citation type="submission" date="2014-11" db="EMBL/GenBank/DDBJ databases">
        <authorList>
            <person name="Amaro Gonzalez C."/>
        </authorList>
    </citation>
    <scope>NUCLEOTIDE SEQUENCE</scope>
</reference>
<reference evidence="1" key="2">
    <citation type="journal article" date="2015" name="Fish Shellfish Immunol.">
        <title>Early steps in the European eel (Anguilla anguilla)-Vibrio vulnificus interaction in the gills: Role of the RtxA13 toxin.</title>
        <authorList>
            <person name="Callol A."/>
            <person name="Pajuelo D."/>
            <person name="Ebbesson L."/>
            <person name="Teles M."/>
            <person name="MacKenzie S."/>
            <person name="Amaro C."/>
        </authorList>
    </citation>
    <scope>NUCLEOTIDE SEQUENCE</scope>
</reference>
<sequence>MCNQQPLTQNGCEAQ</sequence>